<keyword evidence="10 11" id="KW-0998">Cell outer membrane</keyword>
<keyword evidence="13" id="KW-0732">Signal</keyword>
<dbReference type="Pfam" id="PF00593">
    <property type="entry name" value="TonB_dep_Rec_b-barrel"/>
    <property type="match status" value="1"/>
</dbReference>
<feature type="chain" id="PRO_5045152107" evidence="13">
    <location>
        <begin position="27"/>
        <end position="866"/>
    </location>
</feature>
<evidence type="ECO:0000256" key="2">
    <source>
        <dbReference type="ARBA" id="ARBA00022448"/>
    </source>
</evidence>
<keyword evidence="3 11" id="KW-1134">Transmembrane beta strand</keyword>
<feature type="signal peptide" evidence="13">
    <location>
        <begin position="1"/>
        <end position="26"/>
    </location>
</feature>
<dbReference type="InterPro" id="IPR012910">
    <property type="entry name" value="Plug_dom"/>
</dbReference>
<evidence type="ECO:0000313" key="16">
    <source>
        <dbReference type="Proteomes" id="UP001326110"/>
    </source>
</evidence>
<evidence type="ECO:0000256" key="9">
    <source>
        <dbReference type="ARBA" id="ARBA00023136"/>
    </source>
</evidence>
<keyword evidence="6" id="KW-0408">Iron</keyword>
<dbReference type="PANTHER" id="PTHR32552">
    <property type="entry name" value="FERRICHROME IRON RECEPTOR-RELATED"/>
    <property type="match status" value="1"/>
</dbReference>
<evidence type="ECO:0000256" key="3">
    <source>
        <dbReference type="ARBA" id="ARBA00022452"/>
    </source>
</evidence>
<protein>
    <submittedName>
        <fullName evidence="15">TonB-dependent receptor</fullName>
    </submittedName>
</protein>
<gene>
    <name evidence="15" type="ORF">SR858_12040</name>
</gene>
<keyword evidence="8 12" id="KW-0798">TonB box</keyword>
<dbReference type="InterPro" id="IPR000531">
    <property type="entry name" value="Beta-barrel_TonB"/>
</dbReference>
<proteinExistence type="inferred from homology"/>
<organism evidence="15 16">
    <name type="scientific">Duganella zoogloeoides</name>
    <dbReference type="NCBI Taxonomy" id="75659"/>
    <lineage>
        <taxon>Bacteria</taxon>
        <taxon>Pseudomonadati</taxon>
        <taxon>Pseudomonadota</taxon>
        <taxon>Betaproteobacteria</taxon>
        <taxon>Burkholderiales</taxon>
        <taxon>Oxalobacteraceae</taxon>
        <taxon>Telluria group</taxon>
        <taxon>Duganella</taxon>
    </lineage>
</organism>
<evidence type="ECO:0000256" key="8">
    <source>
        <dbReference type="ARBA" id="ARBA00023077"/>
    </source>
</evidence>
<keyword evidence="9 11" id="KW-0472">Membrane</keyword>
<keyword evidence="2 11" id="KW-0813">Transport</keyword>
<keyword evidence="16" id="KW-1185">Reference proteome</keyword>
<dbReference type="SMART" id="SM00965">
    <property type="entry name" value="STN"/>
    <property type="match status" value="1"/>
</dbReference>
<evidence type="ECO:0000256" key="4">
    <source>
        <dbReference type="ARBA" id="ARBA00022496"/>
    </source>
</evidence>
<evidence type="ECO:0000256" key="6">
    <source>
        <dbReference type="ARBA" id="ARBA00023004"/>
    </source>
</evidence>
<dbReference type="SUPFAM" id="SSF56935">
    <property type="entry name" value="Porins"/>
    <property type="match status" value="1"/>
</dbReference>
<dbReference type="RefSeq" id="WP_019921036.1">
    <property type="nucleotide sequence ID" value="NZ_CP140152.1"/>
</dbReference>
<reference evidence="15 16" key="1">
    <citation type="submission" date="2023-11" db="EMBL/GenBank/DDBJ databases">
        <title>MicrobeMod: A computational toolkit for identifying prokaryotic methylation and restriction-modification with nanopore sequencing.</title>
        <authorList>
            <person name="Crits-Christoph A."/>
            <person name="Kang S.C."/>
            <person name="Lee H."/>
            <person name="Ostrov N."/>
        </authorList>
    </citation>
    <scope>NUCLEOTIDE SEQUENCE [LARGE SCALE GENOMIC DNA]</scope>
    <source>
        <strain evidence="15 16">ATCC 25935</strain>
    </source>
</reference>
<evidence type="ECO:0000256" key="13">
    <source>
        <dbReference type="SAM" id="SignalP"/>
    </source>
</evidence>
<evidence type="ECO:0000256" key="12">
    <source>
        <dbReference type="RuleBase" id="RU003357"/>
    </source>
</evidence>
<dbReference type="Gene3D" id="2.40.170.20">
    <property type="entry name" value="TonB-dependent receptor, beta-barrel domain"/>
    <property type="match status" value="1"/>
</dbReference>
<keyword evidence="15" id="KW-0675">Receptor</keyword>
<evidence type="ECO:0000256" key="1">
    <source>
        <dbReference type="ARBA" id="ARBA00004571"/>
    </source>
</evidence>
<dbReference type="InterPro" id="IPR036942">
    <property type="entry name" value="Beta-barrel_TonB_sf"/>
</dbReference>
<sequence>MNKTYQLALLAIPAAIQLLVAPAALAQEQARQTYQLAGAPLDKTLLRIAADSGVALAYDPRLLETVRSAPVNGTYSATEAIRRALEGTGFELGASGGTLTIRRAAPPPATVPPVKVLMAPVALRAPAHAESAPAAAVAPPPGGEVLARVTVSGSRVGRFDETTDDPQRAPTSSYRVTGDQIEEQNLTTLEDLQQLVPGLVIQSTDPSDTQITIRGVGDGGGQASGDANIGMPSSVAIYVDNVYLARAGMLGNGLGDIAYAEVLSGAQGTAFGANATGGVLNIHTRAPSATPEASTSFSVGQNGYRRFRAMLSGPLSEHWSGRLNTIYSNNDGPVTNLRNGHKLGGGSSSGLRAQALYTQGDAFSLRLSADYSISNSAPTPVLLATNVFSGTDGYVTRSRLIGNNIVFGPNVDLDDENSIHVKQGGLSAVAQWKFGNGYKLRSVSSVRSFRSAPNMADGFSVNIYNNTGTAVRDRTWSQEFRLDSPVGERFDYALGLTHLGQNMDTVAHTRYGPGPLPGIYLASATYNNLDVIRLGTLRDRMVSPYAQGTWHIAPDWDLTGGVRVNYQEKGGQFVRYNRVAFNSGYLKEYHTLPSGTLVLRHTLNDDWSSYLAASYGEKSGGLNISAGAARQAGLDSLYVKPEKTRTVELGVKGALWNDKVSLKADIFQTEISDFQTQGYNPDDQQTYLMNAGTFRSRGFEVTVRTAFTRNFTIDLAGVYNDARYTDYRNARCAPEVTLSPRPPASCDLTGARVFNAPKVTWNANARYGWRTEGGLDNFVSARYAYRGDMFGTVDNSALTRVSSYGLASFSAGTGGKLERGDWSASLWINNAFDKRYYRRVGAGDYGTVWGWLGEARTVGATLTYKY</sequence>
<comment type="subcellular location">
    <subcellularLocation>
        <location evidence="1 11">Cell outer membrane</location>
        <topology evidence="1 11">Multi-pass membrane protein</topology>
    </subcellularLocation>
</comment>
<keyword evidence="4" id="KW-0410">Iron transport</keyword>
<dbReference type="Pfam" id="PF07715">
    <property type="entry name" value="Plug"/>
    <property type="match status" value="1"/>
</dbReference>
<evidence type="ECO:0000313" key="15">
    <source>
        <dbReference type="EMBL" id="WQH07024.1"/>
    </source>
</evidence>
<feature type="domain" description="Secretin/TonB short N-terminal" evidence="14">
    <location>
        <begin position="54"/>
        <end position="104"/>
    </location>
</feature>
<dbReference type="Gene3D" id="3.55.50.30">
    <property type="match status" value="1"/>
</dbReference>
<dbReference type="Proteomes" id="UP001326110">
    <property type="component" value="Chromosome"/>
</dbReference>
<dbReference type="EMBL" id="CP140152">
    <property type="protein sequence ID" value="WQH07024.1"/>
    <property type="molecule type" value="Genomic_DNA"/>
</dbReference>
<dbReference type="PROSITE" id="PS52016">
    <property type="entry name" value="TONB_DEPENDENT_REC_3"/>
    <property type="match status" value="1"/>
</dbReference>
<dbReference type="PANTHER" id="PTHR32552:SF81">
    <property type="entry name" value="TONB-DEPENDENT OUTER MEMBRANE RECEPTOR"/>
    <property type="match status" value="1"/>
</dbReference>
<evidence type="ECO:0000256" key="5">
    <source>
        <dbReference type="ARBA" id="ARBA00022692"/>
    </source>
</evidence>
<accession>A0ABZ0Y603</accession>
<keyword evidence="5 11" id="KW-0812">Transmembrane</keyword>
<evidence type="ECO:0000259" key="14">
    <source>
        <dbReference type="SMART" id="SM00965"/>
    </source>
</evidence>
<dbReference type="GeneID" id="43166568"/>
<comment type="similarity">
    <text evidence="11 12">Belongs to the TonB-dependent receptor family.</text>
</comment>
<dbReference type="InterPro" id="IPR011662">
    <property type="entry name" value="Secretin/TonB_short_N"/>
</dbReference>
<evidence type="ECO:0000256" key="10">
    <source>
        <dbReference type="ARBA" id="ARBA00023237"/>
    </source>
</evidence>
<evidence type="ECO:0000256" key="11">
    <source>
        <dbReference type="PROSITE-ProRule" id="PRU01360"/>
    </source>
</evidence>
<keyword evidence="7" id="KW-0406">Ion transport</keyword>
<name>A0ABZ0Y603_9BURK</name>
<evidence type="ECO:0000256" key="7">
    <source>
        <dbReference type="ARBA" id="ARBA00023065"/>
    </source>
</evidence>
<dbReference type="InterPro" id="IPR039426">
    <property type="entry name" value="TonB-dep_rcpt-like"/>
</dbReference>